<dbReference type="GO" id="GO:0140078">
    <property type="term" value="F:class I DNA-(apurinic or apyrimidinic site) endonuclease activity"/>
    <property type="evidence" value="ECO:0007669"/>
    <property type="project" value="UniProtKB-EC"/>
</dbReference>
<comment type="cofactor">
    <cofactor evidence="2">
        <name>Zn(2+)</name>
        <dbReference type="ChEBI" id="CHEBI:29105"/>
    </cofactor>
</comment>
<proteinExistence type="inferred from homology"/>
<dbReference type="SUPFAM" id="SSF81624">
    <property type="entry name" value="N-terminal domain of MutM-like DNA repair proteins"/>
    <property type="match status" value="1"/>
</dbReference>
<keyword evidence="7 18" id="KW-0378">Hydrolase</keyword>
<dbReference type="SUPFAM" id="SSF46946">
    <property type="entry name" value="S13-like H2TH domain"/>
    <property type="match status" value="1"/>
</dbReference>
<dbReference type="InterPro" id="IPR012319">
    <property type="entry name" value="FPG_cat"/>
</dbReference>
<evidence type="ECO:0000256" key="2">
    <source>
        <dbReference type="ARBA" id="ARBA00001947"/>
    </source>
</evidence>
<organism evidence="18 19">
    <name type="scientific">Posidoniimonas corsicana</name>
    <dbReference type="NCBI Taxonomy" id="1938618"/>
    <lineage>
        <taxon>Bacteria</taxon>
        <taxon>Pseudomonadati</taxon>
        <taxon>Planctomycetota</taxon>
        <taxon>Planctomycetia</taxon>
        <taxon>Pirellulales</taxon>
        <taxon>Lacipirellulaceae</taxon>
        <taxon>Posidoniimonas</taxon>
    </lineage>
</organism>
<dbReference type="SUPFAM" id="SSF57716">
    <property type="entry name" value="Glucocorticoid receptor-like (DNA-binding domain)"/>
    <property type="match status" value="1"/>
</dbReference>
<dbReference type="CDD" id="cd08966">
    <property type="entry name" value="EcFpg-like_N"/>
    <property type="match status" value="1"/>
</dbReference>
<evidence type="ECO:0000313" key="19">
    <source>
        <dbReference type="Proteomes" id="UP000316714"/>
    </source>
</evidence>
<dbReference type="InterPro" id="IPR010663">
    <property type="entry name" value="Znf_FPG/IleRS"/>
</dbReference>
<evidence type="ECO:0000256" key="5">
    <source>
        <dbReference type="ARBA" id="ARBA00022763"/>
    </source>
</evidence>
<evidence type="ECO:0000313" key="18">
    <source>
        <dbReference type="EMBL" id="TWT30321.1"/>
    </source>
</evidence>
<dbReference type="Proteomes" id="UP000316714">
    <property type="component" value="Unassembled WGS sequence"/>
</dbReference>
<reference evidence="18 19" key="1">
    <citation type="submission" date="2019-02" db="EMBL/GenBank/DDBJ databases">
        <title>Deep-cultivation of Planctomycetes and their phenomic and genomic characterization uncovers novel biology.</title>
        <authorList>
            <person name="Wiegand S."/>
            <person name="Jogler M."/>
            <person name="Boedeker C."/>
            <person name="Pinto D."/>
            <person name="Vollmers J."/>
            <person name="Rivas-Marin E."/>
            <person name="Kohn T."/>
            <person name="Peeters S.H."/>
            <person name="Heuer A."/>
            <person name="Rast P."/>
            <person name="Oberbeckmann S."/>
            <person name="Bunk B."/>
            <person name="Jeske O."/>
            <person name="Meyerdierks A."/>
            <person name="Storesund J.E."/>
            <person name="Kallscheuer N."/>
            <person name="Luecker S."/>
            <person name="Lage O.M."/>
            <person name="Pohl T."/>
            <person name="Merkel B.J."/>
            <person name="Hornburger P."/>
            <person name="Mueller R.-W."/>
            <person name="Bruemmer F."/>
            <person name="Labrenz M."/>
            <person name="Spormann A.M."/>
            <person name="Op Den Camp H."/>
            <person name="Overmann J."/>
            <person name="Amann R."/>
            <person name="Jetten M.S.M."/>
            <person name="Mascher T."/>
            <person name="Medema M.H."/>
            <person name="Devos D.P."/>
            <person name="Kaster A.-K."/>
            <person name="Ovreas L."/>
            <person name="Rohde M."/>
            <person name="Galperin M.Y."/>
            <person name="Jogler C."/>
        </authorList>
    </citation>
    <scope>NUCLEOTIDE SEQUENCE [LARGE SCALE GENOMIC DNA]</scope>
    <source>
        <strain evidence="18 19">KOR34</strain>
    </source>
</reference>
<gene>
    <name evidence="18" type="primary">mutM</name>
    <name evidence="18" type="ORF">KOR34_48790</name>
</gene>
<dbReference type="FunFam" id="1.10.8.50:FF:000003">
    <property type="entry name" value="Formamidopyrimidine-DNA glycosylase"/>
    <property type="match status" value="1"/>
</dbReference>
<evidence type="ECO:0000256" key="1">
    <source>
        <dbReference type="ARBA" id="ARBA00001668"/>
    </source>
</evidence>
<dbReference type="RefSeq" id="WP_146568680.1">
    <property type="nucleotide sequence ID" value="NZ_SIHJ01000005.1"/>
</dbReference>
<keyword evidence="9" id="KW-0238">DNA-binding</keyword>
<dbReference type="GO" id="GO:0034039">
    <property type="term" value="F:8-oxo-7,8-dihydroguanine DNA N-glycosylase activity"/>
    <property type="evidence" value="ECO:0007669"/>
    <property type="project" value="TreeGrafter"/>
</dbReference>
<dbReference type="PROSITE" id="PS51066">
    <property type="entry name" value="ZF_FPG_2"/>
    <property type="match status" value="1"/>
</dbReference>
<dbReference type="InterPro" id="IPR035937">
    <property type="entry name" value="FPG_N"/>
</dbReference>
<evidence type="ECO:0000256" key="9">
    <source>
        <dbReference type="ARBA" id="ARBA00023125"/>
    </source>
</evidence>
<evidence type="ECO:0000256" key="12">
    <source>
        <dbReference type="ARBA" id="ARBA00023268"/>
    </source>
</evidence>
<dbReference type="InterPro" id="IPR010979">
    <property type="entry name" value="Ribosomal_uS13-like_H2TH"/>
</dbReference>
<keyword evidence="8" id="KW-0862">Zinc</keyword>
<comment type="catalytic activity">
    <reaction evidence="1">
        <text>Hydrolysis of DNA containing ring-opened 7-methylguanine residues, releasing 2,6-diamino-4-hydroxy-5-(N-methyl)formamidopyrimidine.</text>
        <dbReference type="EC" id="3.2.2.23"/>
    </reaction>
</comment>
<dbReference type="PANTHER" id="PTHR22993">
    <property type="entry name" value="FORMAMIDOPYRIMIDINE-DNA GLYCOSYLASE"/>
    <property type="match status" value="1"/>
</dbReference>
<sequence>MPELPEVETMRRGIAGIVGGELCAVERLPCPRKPILLSPRVDAFRRRAEGQRAAAVDRIGKRVVVRLASDDAIILEPRMTGLVLTADPPDPLYLRVRFDINGGDHPSFWYWDRRGLGSVRLLSPAEMQQTFGEHKLGPDALALSVDSLRARLGVSKREIKVGLLDQKAVSGIGNLYAAEILHVAGVHPQARCDRLTRKQWTRIVDATHEVLEEAIRHEGSTLSDGTYRNALSQDGGYQNCHRVYDRAGLPCPTCEAPIERIVQAQRSTFFCRFCQRKR</sequence>
<dbReference type="SMART" id="SM01232">
    <property type="entry name" value="H2TH"/>
    <property type="match status" value="1"/>
</dbReference>
<keyword evidence="19" id="KW-1185">Reference proteome</keyword>
<evidence type="ECO:0000259" key="17">
    <source>
        <dbReference type="PROSITE" id="PS51068"/>
    </source>
</evidence>
<dbReference type="GO" id="GO:0008270">
    <property type="term" value="F:zinc ion binding"/>
    <property type="evidence" value="ECO:0007669"/>
    <property type="project" value="UniProtKB-KW"/>
</dbReference>
<dbReference type="EC" id="3.2.2.23" evidence="18"/>
<evidence type="ECO:0000256" key="7">
    <source>
        <dbReference type="ARBA" id="ARBA00022801"/>
    </source>
</evidence>
<evidence type="ECO:0000256" key="4">
    <source>
        <dbReference type="ARBA" id="ARBA00022723"/>
    </source>
</evidence>
<dbReference type="Pfam" id="PF06831">
    <property type="entry name" value="H2TH"/>
    <property type="match status" value="1"/>
</dbReference>
<evidence type="ECO:0000256" key="13">
    <source>
        <dbReference type="ARBA" id="ARBA00023295"/>
    </source>
</evidence>
<dbReference type="PROSITE" id="PS51068">
    <property type="entry name" value="FPG_CAT"/>
    <property type="match status" value="1"/>
</dbReference>
<dbReference type="GO" id="GO:0003684">
    <property type="term" value="F:damaged DNA binding"/>
    <property type="evidence" value="ECO:0007669"/>
    <property type="project" value="InterPro"/>
</dbReference>
<feature type="domain" description="FPG-type" evidence="16">
    <location>
        <begin position="242"/>
        <end position="276"/>
    </location>
</feature>
<evidence type="ECO:0000256" key="6">
    <source>
        <dbReference type="ARBA" id="ARBA00022771"/>
    </source>
</evidence>
<protein>
    <submittedName>
        <fullName evidence="18">Formamidopyrimidine-DNA glycosylase</fullName>
        <ecNumber evidence="18">3.2.2.23</ecNumber>
    </submittedName>
</protein>
<comment type="catalytic activity">
    <reaction evidence="14">
        <text>2'-deoxyribonucleotide-(2'-deoxyribose 5'-phosphate)-2'-deoxyribonucleotide-DNA = a 3'-end 2'-deoxyribonucleotide-(2,3-dehydro-2,3-deoxyribose 5'-phosphate)-DNA + a 5'-end 5'-phospho-2'-deoxyribonucleoside-DNA + H(+)</text>
        <dbReference type="Rhea" id="RHEA:66592"/>
        <dbReference type="Rhea" id="RHEA-COMP:13180"/>
        <dbReference type="Rhea" id="RHEA-COMP:16897"/>
        <dbReference type="Rhea" id="RHEA-COMP:17067"/>
        <dbReference type="ChEBI" id="CHEBI:15378"/>
        <dbReference type="ChEBI" id="CHEBI:136412"/>
        <dbReference type="ChEBI" id="CHEBI:157695"/>
        <dbReference type="ChEBI" id="CHEBI:167181"/>
        <dbReference type="EC" id="4.2.99.18"/>
    </reaction>
</comment>
<evidence type="ECO:0000256" key="15">
    <source>
        <dbReference type="PROSITE-ProRule" id="PRU00391"/>
    </source>
</evidence>
<evidence type="ECO:0000256" key="14">
    <source>
        <dbReference type="ARBA" id="ARBA00044632"/>
    </source>
</evidence>
<accession>A0A5C5UVA6</accession>
<dbReference type="Pfam" id="PF06827">
    <property type="entry name" value="zf-FPG_IleRS"/>
    <property type="match status" value="1"/>
</dbReference>
<keyword evidence="11" id="KW-0456">Lyase</keyword>
<keyword evidence="5" id="KW-0227">DNA damage</keyword>
<keyword evidence="6 15" id="KW-0863">Zinc-finger</keyword>
<dbReference type="EMBL" id="SIHJ01000005">
    <property type="protein sequence ID" value="TWT30321.1"/>
    <property type="molecule type" value="Genomic_DNA"/>
</dbReference>
<dbReference type="OrthoDB" id="9800855at2"/>
<dbReference type="Gene3D" id="1.10.8.50">
    <property type="match status" value="1"/>
</dbReference>
<dbReference type="AlphaFoldDB" id="A0A5C5UVA6"/>
<evidence type="ECO:0000256" key="11">
    <source>
        <dbReference type="ARBA" id="ARBA00023239"/>
    </source>
</evidence>
<dbReference type="Pfam" id="PF01149">
    <property type="entry name" value="Fapy_DNA_glyco"/>
    <property type="match status" value="1"/>
</dbReference>
<evidence type="ECO:0000259" key="16">
    <source>
        <dbReference type="PROSITE" id="PS51066"/>
    </source>
</evidence>
<keyword evidence="12" id="KW-0511">Multifunctional enzyme</keyword>
<dbReference type="GO" id="GO:0006284">
    <property type="term" value="P:base-excision repair"/>
    <property type="evidence" value="ECO:0007669"/>
    <property type="project" value="InterPro"/>
</dbReference>
<comment type="similarity">
    <text evidence="3">Belongs to the FPG family.</text>
</comment>
<evidence type="ECO:0000256" key="10">
    <source>
        <dbReference type="ARBA" id="ARBA00023204"/>
    </source>
</evidence>
<dbReference type="SMART" id="SM00898">
    <property type="entry name" value="Fapy_DNA_glyco"/>
    <property type="match status" value="1"/>
</dbReference>
<evidence type="ECO:0000256" key="8">
    <source>
        <dbReference type="ARBA" id="ARBA00022833"/>
    </source>
</evidence>
<evidence type="ECO:0000256" key="3">
    <source>
        <dbReference type="ARBA" id="ARBA00009409"/>
    </source>
</evidence>
<keyword evidence="10" id="KW-0234">DNA repair</keyword>
<dbReference type="Gene3D" id="3.20.190.10">
    <property type="entry name" value="MutM-like, N-terminal"/>
    <property type="match status" value="1"/>
</dbReference>
<dbReference type="InterPro" id="IPR015886">
    <property type="entry name" value="H2TH_FPG"/>
</dbReference>
<dbReference type="PANTHER" id="PTHR22993:SF9">
    <property type="entry name" value="FORMAMIDOPYRIMIDINE-DNA GLYCOSYLASE"/>
    <property type="match status" value="1"/>
</dbReference>
<keyword evidence="13 18" id="KW-0326">Glycosidase</keyword>
<comment type="caution">
    <text evidence="18">The sequence shown here is derived from an EMBL/GenBank/DDBJ whole genome shotgun (WGS) entry which is preliminary data.</text>
</comment>
<dbReference type="InterPro" id="IPR000214">
    <property type="entry name" value="Znf_DNA_glyclase/AP_lyase"/>
</dbReference>
<keyword evidence="4" id="KW-0479">Metal-binding</keyword>
<feature type="domain" description="Formamidopyrimidine-DNA glycosylase catalytic" evidence="17">
    <location>
        <begin position="2"/>
        <end position="117"/>
    </location>
</feature>
<name>A0A5C5UVA6_9BACT</name>